<gene>
    <name evidence="1" type="ORF">LX16_5152</name>
</gene>
<keyword evidence="2" id="KW-1185">Reference proteome</keyword>
<dbReference type="EMBL" id="VLLL01000012">
    <property type="protein sequence ID" value="TWJ06416.1"/>
    <property type="molecule type" value="Genomic_DNA"/>
</dbReference>
<dbReference type="AlphaFoldDB" id="A0A562ULD4"/>
<reference evidence="1 2" key="1">
    <citation type="journal article" date="2013" name="Stand. Genomic Sci.">
        <title>Genomic Encyclopedia of Type Strains, Phase I: The one thousand microbial genomes (KMG-I) project.</title>
        <authorList>
            <person name="Kyrpides N.C."/>
            <person name="Woyke T."/>
            <person name="Eisen J.A."/>
            <person name="Garrity G."/>
            <person name="Lilburn T.G."/>
            <person name="Beck B.J."/>
            <person name="Whitman W.B."/>
            <person name="Hugenholtz P."/>
            <person name="Klenk H.P."/>
        </authorList>
    </citation>
    <scope>NUCLEOTIDE SEQUENCE [LARGE SCALE GENOMIC DNA]</scope>
    <source>
        <strain evidence="1 2">DSM 45044</strain>
    </source>
</reference>
<name>A0A562ULD4_9ACTN</name>
<evidence type="ECO:0000313" key="2">
    <source>
        <dbReference type="Proteomes" id="UP000321617"/>
    </source>
</evidence>
<sequence length="141" mass="15467">MDVRHPAAVAAALVTLASLPCLIAWLIVSGDDARERANQAVARLRPTAPTVPPVEHTAAQLRALSARLADTPLTEATRRADLTDRYDVALRRACAALDVPHRLGRLSGMDLELERLRVTEELHRAGLVVGTRRDEQPRDWA</sequence>
<organism evidence="1 2">
    <name type="scientific">Stackebrandtia albiflava</name>
    <dbReference type="NCBI Taxonomy" id="406432"/>
    <lineage>
        <taxon>Bacteria</taxon>
        <taxon>Bacillati</taxon>
        <taxon>Actinomycetota</taxon>
        <taxon>Actinomycetes</taxon>
        <taxon>Glycomycetales</taxon>
        <taxon>Glycomycetaceae</taxon>
        <taxon>Stackebrandtia</taxon>
    </lineage>
</organism>
<evidence type="ECO:0000313" key="1">
    <source>
        <dbReference type="EMBL" id="TWJ06416.1"/>
    </source>
</evidence>
<dbReference type="OrthoDB" id="5198389at2"/>
<dbReference type="Proteomes" id="UP000321617">
    <property type="component" value="Unassembled WGS sequence"/>
</dbReference>
<accession>A0A562ULD4</accession>
<comment type="caution">
    <text evidence="1">The sequence shown here is derived from an EMBL/GenBank/DDBJ whole genome shotgun (WGS) entry which is preliminary data.</text>
</comment>
<proteinExistence type="predicted"/>
<dbReference type="RefSeq" id="WP_158645741.1">
    <property type="nucleotide sequence ID" value="NZ_BAABIJ010000002.1"/>
</dbReference>
<protein>
    <submittedName>
        <fullName evidence="1">Uncharacterized protein</fullName>
    </submittedName>
</protein>